<evidence type="ECO:0000256" key="7">
    <source>
        <dbReference type="ARBA" id="ARBA00022729"/>
    </source>
</evidence>
<evidence type="ECO:0000256" key="3">
    <source>
        <dbReference type="ARBA" id="ARBA00022448"/>
    </source>
</evidence>
<evidence type="ECO:0000256" key="14">
    <source>
        <dbReference type="ARBA" id="ARBA00023288"/>
    </source>
</evidence>
<evidence type="ECO:0000256" key="12">
    <source>
        <dbReference type="ARBA" id="ARBA00023139"/>
    </source>
</evidence>
<keyword evidence="5" id="KW-0762">Sugar transport</keyword>
<dbReference type="EMBL" id="JBHUOS010000014">
    <property type="protein sequence ID" value="MFD2917434.1"/>
    <property type="molecule type" value="Genomic_DNA"/>
</dbReference>
<keyword evidence="19" id="KW-1185">Reference proteome</keyword>
<evidence type="ECO:0000256" key="5">
    <source>
        <dbReference type="ARBA" id="ARBA00022597"/>
    </source>
</evidence>
<evidence type="ECO:0000256" key="2">
    <source>
        <dbReference type="ARBA" id="ARBA00009450"/>
    </source>
</evidence>
<evidence type="ECO:0000256" key="4">
    <source>
        <dbReference type="ARBA" id="ARBA00022452"/>
    </source>
</evidence>
<keyword evidence="9" id="KW-0406">Ion transport</keyword>
<evidence type="ECO:0000256" key="8">
    <source>
        <dbReference type="ARBA" id="ARBA00023047"/>
    </source>
</evidence>
<comment type="caution">
    <text evidence="18">The sequence shown here is derived from an EMBL/GenBank/DDBJ whole genome shotgun (WGS) entry which is preliminary data.</text>
</comment>
<dbReference type="Proteomes" id="UP001597548">
    <property type="component" value="Unassembled WGS sequence"/>
</dbReference>
<dbReference type="PANTHER" id="PTHR33619:SF3">
    <property type="entry name" value="POLYSACCHARIDE EXPORT PROTEIN GFCE-RELATED"/>
    <property type="match status" value="1"/>
</dbReference>
<keyword evidence="12" id="KW-0564">Palmitate</keyword>
<sequence length="252" mass="27688">MRKILIIGVLFLILSSCATKKEILYLQDSADYDNTALTYSIPKIQPNDILKIEVGALIEESALPYNKSNGSIGGQSIELMQLEGYIVSQNHTINYPVLGLVSTENMTINELEERIKKMLVDGGHLKAPTVNIRLVNAKVTILGEVNSPGVYNFTEQNISLLQALGYASDLTINGKREDIKLIRESDGNRTITHIDLTSAEFLNSEFNQIRPNDIIIVDPNGPKVKSAGFVGNTATFISVISILLTTVVLITR</sequence>
<feature type="domain" description="SLBB" evidence="17">
    <location>
        <begin position="138"/>
        <end position="217"/>
    </location>
</feature>
<keyword evidence="11 15" id="KW-0472">Membrane</keyword>
<keyword evidence="7" id="KW-0732">Signal</keyword>
<dbReference type="Gene3D" id="3.10.560.10">
    <property type="entry name" value="Outer membrane lipoprotein wza domain like"/>
    <property type="match status" value="1"/>
</dbReference>
<reference evidence="19" key="1">
    <citation type="journal article" date="2019" name="Int. J. Syst. Evol. Microbiol.">
        <title>The Global Catalogue of Microorganisms (GCM) 10K type strain sequencing project: providing services to taxonomists for standard genome sequencing and annotation.</title>
        <authorList>
            <consortium name="The Broad Institute Genomics Platform"/>
            <consortium name="The Broad Institute Genome Sequencing Center for Infectious Disease"/>
            <person name="Wu L."/>
            <person name="Ma J."/>
        </authorList>
    </citation>
    <scope>NUCLEOTIDE SEQUENCE [LARGE SCALE GENOMIC DNA]</scope>
    <source>
        <strain evidence="19">KCTC 32514</strain>
    </source>
</reference>
<keyword evidence="10" id="KW-0626">Porin</keyword>
<feature type="transmembrane region" description="Helical" evidence="15">
    <location>
        <begin position="229"/>
        <end position="250"/>
    </location>
</feature>
<dbReference type="PROSITE" id="PS51257">
    <property type="entry name" value="PROKAR_LIPOPROTEIN"/>
    <property type="match status" value="1"/>
</dbReference>
<dbReference type="InterPro" id="IPR054765">
    <property type="entry name" value="SLBB_dom"/>
</dbReference>
<keyword evidence="4" id="KW-1134">Transmembrane beta strand</keyword>
<feature type="domain" description="Polysaccharide export protein N-terminal" evidence="16">
    <location>
        <begin position="43"/>
        <end position="134"/>
    </location>
</feature>
<organism evidence="18 19">
    <name type="scientific">Psychroserpens luteus</name>
    <dbReference type="NCBI Taxonomy" id="1434066"/>
    <lineage>
        <taxon>Bacteria</taxon>
        <taxon>Pseudomonadati</taxon>
        <taxon>Bacteroidota</taxon>
        <taxon>Flavobacteriia</taxon>
        <taxon>Flavobacteriales</taxon>
        <taxon>Flavobacteriaceae</taxon>
        <taxon>Psychroserpens</taxon>
    </lineage>
</organism>
<keyword evidence="13" id="KW-0998">Cell outer membrane</keyword>
<dbReference type="RefSeq" id="WP_194508883.1">
    <property type="nucleotide sequence ID" value="NZ_JADILU010000006.1"/>
</dbReference>
<keyword evidence="3" id="KW-0813">Transport</keyword>
<protein>
    <submittedName>
        <fullName evidence="18">Polysaccharide biosynthesis/export family protein</fullName>
    </submittedName>
</protein>
<evidence type="ECO:0000256" key="11">
    <source>
        <dbReference type="ARBA" id="ARBA00023136"/>
    </source>
</evidence>
<evidence type="ECO:0000256" key="6">
    <source>
        <dbReference type="ARBA" id="ARBA00022692"/>
    </source>
</evidence>
<evidence type="ECO:0000259" key="17">
    <source>
        <dbReference type="Pfam" id="PF22461"/>
    </source>
</evidence>
<accession>A0ABW5ZWM5</accession>
<evidence type="ECO:0000256" key="1">
    <source>
        <dbReference type="ARBA" id="ARBA00004571"/>
    </source>
</evidence>
<dbReference type="Pfam" id="PF02563">
    <property type="entry name" value="Poly_export"/>
    <property type="match status" value="1"/>
</dbReference>
<name>A0ABW5ZWM5_9FLAO</name>
<dbReference type="Pfam" id="PF22461">
    <property type="entry name" value="SLBB_2"/>
    <property type="match status" value="1"/>
</dbReference>
<evidence type="ECO:0000256" key="15">
    <source>
        <dbReference type="SAM" id="Phobius"/>
    </source>
</evidence>
<keyword evidence="14" id="KW-0449">Lipoprotein</keyword>
<evidence type="ECO:0000256" key="13">
    <source>
        <dbReference type="ARBA" id="ARBA00023237"/>
    </source>
</evidence>
<evidence type="ECO:0000313" key="19">
    <source>
        <dbReference type="Proteomes" id="UP001597548"/>
    </source>
</evidence>
<keyword evidence="6 15" id="KW-0812">Transmembrane</keyword>
<comment type="similarity">
    <text evidence="2">Belongs to the BexD/CtrA/VexA family.</text>
</comment>
<gene>
    <name evidence="18" type="ORF">ACFS29_17400</name>
</gene>
<dbReference type="PANTHER" id="PTHR33619">
    <property type="entry name" value="POLYSACCHARIDE EXPORT PROTEIN GFCE-RELATED"/>
    <property type="match status" value="1"/>
</dbReference>
<evidence type="ECO:0000256" key="10">
    <source>
        <dbReference type="ARBA" id="ARBA00023114"/>
    </source>
</evidence>
<keyword evidence="8" id="KW-0625">Polysaccharide transport</keyword>
<evidence type="ECO:0000259" key="16">
    <source>
        <dbReference type="Pfam" id="PF02563"/>
    </source>
</evidence>
<evidence type="ECO:0000256" key="9">
    <source>
        <dbReference type="ARBA" id="ARBA00023065"/>
    </source>
</evidence>
<proteinExistence type="inferred from homology"/>
<comment type="subcellular location">
    <subcellularLocation>
        <location evidence="1">Cell outer membrane</location>
        <topology evidence="1">Multi-pass membrane protein</topology>
    </subcellularLocation>
</comment>
<evidence type="ECO:0000313" key="18">
    <source>
        <dbReference type="EMBL" id="MFD2917434.1"/>
    </source>
</evidence>
<dbReference type="InterPro" id="IPR049712">
    <property type="entry name" value="Poly_export"/>
</dbReference>
<keyword evidence="15" id="KW-1133">Transmembrane helix</keyword>
<dbReference type="InterPro" id="IPR003715">
    <property type="entry name" value="Poly_export_N"/>
</dbReference>